<evidence type="ECO:0000313" key="2">
    <source>
        <dbReference type="EMBL" id="MBW89975.1"/>
    </source>
</evidence>
<organism evidence="2">
    <name type="scientific">Rhizophora mucronata</name>
    <name type="common">Asiatic mangrove</name>
    <dbReference type="NCBI Taxonomy" id="61149"/>
    <lineage>
        <taxon>Eukaryota</taxon>
        <taxon>Viridiplantae</taxon>
        <taxon>Streptophyta</taxon>
        <taxon>Embryophyta</taxon>
        <taxon>Tracheophyta</taxon>
        <taxon>Spermatophyta</taxon>
        <taxon>Magnoliopsida</taxon>
        <taxon>eudicotyledons</taxon>
        <taxon>Gunneridae</taxon>
        <taxon>Pentapetalae</taxon>
        <taxon>rosids</taxon>
        <taxon>fabids</taxon>
        <taxon>Malpighiales</taxon>
        <taxon>Rhizophoraceae</taxon>
        <taxon>Rhizophora</taxon>
    </lineage>
</organism>
<name>A0A2P2J908_RHIMU</name>
<accession>A0A2P2J908</accession>
<reference evidence="2" key="1">
    <citation type="submission" date="2018-02" db="EMBL/GenBank/DDBJ databases">
        <title>Rhizophora mucronata_Transcriptome.</title>
        <authorList>
            <person name="Meera S.P."/>
            <person name="Sreeshan A."/>
            <person name="Augustine A."/>
        </authorList>
    </citation>
    <scope>NUCLEOTIDE SEQUENCE</scope>
    <source>
        <tissue evidence="2">Leaf</tissue>
    </source>
</reference>
<feature type="region of interest" description="Disordered" evidence="1">
    <location>
        <begin position="1"/>
        <end position="22"/>
    </location>
</feature>
<proteinExistence type="predicted"/>
<dbReference type="EMBL" id="GGEC01009492">
    <property type="protein sequence ID" value="MBW89975.1"/>
    <property type="molecule type" value="Transcribed_RNA"/>
</dbReference>
<protein>
    <submittedName>
        <fullName evidence="2">Uncharacterized protein</fullName>
    </submittedName>
</protein>
<dbReference type="AlphaFoldDB" id="A0A2P2J908"/>
<evidence type="ECO:0000256" key="1">
    <source>
        <dbReference type="SAM" id="MobiDB-lite"/>
    </source>
</evidence>
<sequence length="22" mass="2570">MVQTLFSPFFSKKPPMGERERG</sequence>